<evidence type="ECO:0000313" key="3">
    <source>
        <dbReference type="Proteomes" id="UP000007755"/>
    </source>
</evidence>
<dbReference type="OrthoDB" id="75724at2759"/>
<dbReference type="GO" id="GO:1902936">
    <property type="term" value="F:phosphatidylinositol bisphosphate binding"/>
    <property type="evidence" value="ECO:0007669"/>
    <property type="project" value="TreeGrafter"/>
</dbReference>
<dbReference type="eggNOG" id="KOG1471">
    <property type="taxonomic scope" value="Eukaryota"/>
</dbReference>
<dbReference type="AlphaFoldDB" id="F4WD81"/>
<dbReference type="GO" id="GO:0016020">
    <property type="term" value="C:membrane"/>
    <property type="evidence" value="ECO:0007669"/>
    <property type="project" value="TreeGrafter"/>
</dbReference>
<accession>F4WD81</accession>
<dbReference type="STRING" id="103372.F4WD81"/>
<reference evidence="2" key="1">
    <citation type="submission" date="2011-02" db="EMBL/GenBank/DDBJ databases">
        <title>The genome of the leaf-cutting ant Acromyrmex echinatior suggests key adaptations to social evolution and fungus farming.</title>
        <authorList>
            <person name="Nygaard S."/>
            <person name="Zhang G."/>
        </authorList>
    </citation>
    <scope>NUCLEOTIDE SEQUENCE</scope>
</reference>
<gene>
    <name evidence="2" type="ORF">G5I_03534</name>
</gene>
<dbReference type="Gene3D" id="3.40.525.10">
    <property type="entry name" value="CRAL-TRIO lipid binding domain"/>
    <property type="match status" value="1"/>
</dbReference>
<dbReference type="SUPFAM" id="SSF46938">
    <property type="entry name" value="CRAL/TRIO N-terminal domain"/>
    <property type="match status" value="1"/>
</dbReference>
<dbReference type="InterPro" id="IPR036865">
    <property type="entry name" value="CRAL-TRIO_dom_sf"/>
</dbReference>
<name>F4WD81_ACREC</name>
<dbReference type="InterPro" id="IPR036273">
    <property type="entry name" value="CRAL/TRIO_N_dom_sf"/>
</dbReference>
<dbReference type="PANTHER" id="PTHR10174">
    <property type="entry name" value="ALPHA-TOCOPHEROL TRANSFER PROTEIN-RELATED"/>
    <property type="match status" value="1"/>
</dbReference>
<protein>
    <submittedName>
        <fullName evidence="2">Alpha-tocopherol transfer protein-like protein</fullName>
    </submittedName>
</protein>
<dbReference type="Pfam" id="PF00650">
    <property type="entry name" value="CRAL_TRIO"/>
    <property type="match status" value="1"/>
</dbReference>
<dbReference type="PANTHER" id="PTHR10174:SF220">
    <property type="entry name" value="LD41874P"/>
    <property type="match status" value="1"/>
</dbReference>
<dbReference type="Proteomes" id="UP000007755">
    <property type="component" value="Unassembled WGS sequence"/>
</dbReference>
<feature type="domain" description="CRAL-TRIO" evidence="1">
    <location>
        <begin position="128"/>
        <end position="293"/>
    </location>
</feature>
<dbReference type="InterPro" id="IPR001251">
    <property type="entry name" value="CRAL-TRIO_dom"/>
</dbReference>
<dbReference type="SUPFAM" id="SSF52087">
    <property type="entry name" value="CRAL/TRIO domain"/>
    <property type="match status" value="1"/>
</dbReference>
<dbReference type="SMART" id="SM00516">
    <property type="entry name" value="SEC14"/>
    <property type="match status" value="1"/>
</dbReference>
<evidence type="ECO:0000313" key="2">
    <source>
        <dbReference type="EMBL" id="EGI67808.1"/>
    </source>
</evidence>
<dbReference type="PROSITE" id="PS50191">
    <property type="entry name" value="CRAL_TRIO"/>
    <property type="match status" value="1"/>
</dbReference>
<proteinExistence type="predicted"/>
<evidence type="ECO:0000259" key="1">
    <source>
        <dbReference type="PROSITE" id="PS50191"/>
    </source>
</evidence>
<dbReference type="PRINTS" id="PR00180">
    <property type="entry name" value="CRETINALDHBP"/>
</dbReference>
<keyword evidence="3" id="KW-1185">Reference proteome</keyword>
<dbReference type="CDD" id="cd00170">
    <property type="entry name" value="SEC14"/>
    <property type="match status" value="1"/>
</dbReference>
<dbReference type="InParanoid" id="F4WD81"/>
<sequence>MTSTATIKDKPPMITVCKQELYEHWLKNAPKIMFGEHQLSIEISEIDEFFILKAKKDLRETPEIVAQGFKELRELLAGEPDLHVPDIDDFYITFLRPCKWYAKSAFSLIKRYYRFRLNYPHIYTDLLITKQKTALCAGLIYPLPIRTQEGSRVLIVEAGKRWKPKEVSTSDFFKGLILVLYLAMVEYKTQIAGAHIILDVEGLSLSHVTYITPSFAKMIVDFIQRCMPTRLKGIHIVNQSFIFNMAFAIFKPFLEEKIRNRIHFHGTNWDSLKDFIDKRALLKKHGGELKMAEGQYGVIFWQNMLSCEPAFEGNGYPLSKLMDTHCLLKQIDYPFRKRRGKLPGLLKGETIHVKNDNRASDLCTRLHHGRFQIQYTSFINFVETALVVLPFLAKFNYQYTSAELIAIRQHGVQSIVFVSQETLLIPSLLLPIFSNNNSKHSLIYEGGVQEIFTVKLEMRFLRFNLWNFLRKSRLENSCTIQKEKIDYCRKLDASYPHKLVAERGWLSVSVVWLKHEIFIQQDVQRRLERIAQSQTCTFVQVTVLYSLSNNGAMMRWAISALSADKYVTRGPETFKTFEHEINYGCLAFQTIRAASKNARKCGWRYPAFTLIRSIKVFRVRKVGKYQAAPRPDEVDCKAHETLAHQEWIKTWRKPAKHRLRRIVKTLLFEIFYVIQGFKEICQIFPSIMANPVFLVTNLNINVNSGKYAALGFTLQKRICLEISQQIERQSPLRIQTRVSRNLFITAAFDHE</sequence>
<dbReference type="Gene3D" id="1.10.8.20">
    <property type="entry name" value="N-terminal domain of phosphatidylinositol transfer protein sec14p"/>
    <property type="match status" value="1"/>
</dbReference>
<organism evidence="3">
    <name type="scientific">Acromyrmex echinatior</name>
    <name type="common">Panamanian leafcutter ant</name>
    <name type="synonym">Acromyrmex octospinosus echinatior</name>
    <dbReference type="NCBI Taxonomy" id="103372"/>
    <lineage>
        <taxon>Eukaryota</taxon>
        <taxon>Metazoa</taxon>
        <taxon>Ecdysozoa</taxon>
        <taxon>Arthropoda</taxon>
        <taxon>Hexapoda</taxon>
        <taxon>Insecta</taxon>
        <taxon>Pterygota</taxon>
        <taxon>Neoptera</taxon>
        <taxon>Endopterygota</taxon>
        <taxon>Hymenoptera</taxon>
        <taxon>Apocrita</taxon>
        <taxon>Aculeata</taxon>
        <taxon>Formicoidea</taxon>
        <taxon>Formicidae</taxon>
        <taxon>Myrmicinae</taxon>
        <taxon>Acromyrmex</taxon>
    </lineage>
</organism>
<dbReference type="EMBL" id="GL888086">
    <property type="protein sequence ID" value="EGI67808.1"/>
    <property type="molecule type" value="Genomic_DNA"/>
</dbReference>
<dbReference type="Gene3D" id="1.20.5.1200">
    <property type="entry name" value="Alpha-tocopherol transfer"/>
    <property type="match status" value="1"/>
</dbReference>